<dbReference type="Proteomes" id="UP000319557">
    <property type="component" value="Chromosome"/>
</dbReference>
<dbReference type="InterPro" id="IPR029058">
    <property type="entry name" value="AB_hydrolase_fold"/>
</dbReference>
<keyword evidence="1 4" id="KW-0378">Hydrolase</keyword>
<gene>
    <name evidence="4" type="primary">axeA1_1</name>
    <name evidence="4" type="ORF">EC9_00160</name>
</gene>
<dbReference type="GO" id="GO:0046555">
    <property type="term" value="F:acetylxylan esterase activity"/>
    <property type="evidence" value="ECO:0007669"/>
    <property type="project" value="UniProtKB-EC"/>
</dbReference>
<evidence type="ECO:0000256" key="1">
    <source>
        <dbReference type="ARBA" id="ARBA00022801"/>
    </source>
</evidence>
<dbReference type="EMBL" id="CP036261">
    <property type="protein sequence ID" value="QDS85860.1"/>
    <property type="molecule type" value="Genomic_DNA"/>
</dbReference>
<evidence type="ECO:0000256" key="2">
    <source>
        <dbReference type="SAM" id="SignalP"/>
    </source>
</evidence>
<organism evidence="4 5">
    <name type="scientific">Rosistilla ulvae</name>
    <dbReference type="NCBI Taxonomy" id="1930277"/>
    <lineage>
        <taxon>Bacteria</taxon>
        <taxon>Pseudomonadati</taxon>
        <taxon>Planctomycetota</taxon>
        <taxon>Planctomycetia</taxon>
        <taxon>Pirellulales</taxon>
        <taxon>Pirellulaceae</taxon>
        <taxon>Rosistilla</taxon>
    </lineage>
</organism>
<dbReference type="RefSeq" id="WP_246105893.1">
    <property type="nucleotide sequence ID" value="NZ_CP036261.1"/>
</dbReference>
<feature type="signal peptide" evidence="2">
    <location>
        <begin position="1"/>
        <end position="23"/>
    </location>
</feature>
<dbReference type="Pfam" id="PF20434">
    <property type="entry name" value="BD-FAE"/>
    <property type="match status" value="1"/>
</dbReference>
<evidence type="ECO:0000313" key="4">
    <source>
        <dbReference type="EMBL" id="QDS85860.1"/>
    </source>
</evidence>
<dbReference type="KEGG" id="ruv:EC9_00160"/>
<dbReference type="EC" id="3.1.1.72" evidence="4"/>
<evidence type="ECO:0000313" key="5">
    <source>
        <dbReference type="Proteomes" id="UP000319557"/>
    </source>
</evidence>
<proteinExistence type="predicted"/>
<dbReference type="PANTHER" id="PTHR48081:SF6">
    <property type="entry name" value="PEPTIDASE S9 PROLYL OLIGOPEPTIDASE CATALYTIC DOMAIN-CONTAINING PROTEIN"/>
    <property type="match status" value="1"/>
</dbReference>
<reference evidence="4 5" key="1">
    <citation type="submission" date="2019-02" db="EMBL/GenBank/DDBJ databases">
        <title>Deep-cultivation of Planctomycetes and their phenomic and genomic characterization uncovers novel biology.</title>
        <authorList>
            <person name="Wiegand S."/>
            <person name="Jogler M."/>
            <person name="Boedeker C."/>
            <person name="Pinto D."/>
            <person name="Vollmers J."/>
            <person name="Rivas-Marin E."/>
            <person name="Kohn T."/>
            <person name="Peeters S.H."/>
            <person name="Heuer A."/>
            <person name="Rast P."/>
            <person name="Oberbeckmann S."/>
            <person name="Bunk B."/>
            <person name="Jeske O."/>
            <person name="Meyerdierks A."/>
            <person name="Storesund J.E."/>
            <person name="Kallscheuer N."/>
            <person name="Luecker S."/>
            <person name="Lage O.M."/>
            <person name="Pohl T."/>
            <person name="Merkel B.J."/>
            <person name="Hornburger P."/>
            <person name="Mueller R.-W."/>
            <person name="Bruemmer F."/>
            <person name="Labrenz M."/>
            <person name="Spormann A.M."/>
            <person name="Op den Camp H."/>
            <person name="Overmann J."/>
            <person name="Amann R."/>
            <person name="Jetten M.S.M."/>
            <person name="Mascher T."/>
            <person name="Medema M.H."/>
            <person name="Devos D.P."/>
            <person name="Kaster A.-K."/>
            <person name="Ovreas L."/>
            <person name="Rohde M."/>
            <person name="Galperin M.Y."/>
            <person name="Jogler C."/>
        </authorList>
    </citation>
    <scope>NUCLEOTIDE SEQUENCE [LARGE SCALE GENOMIC DNA]</scope>
    <source>
        <strain evidence="4 5">EC9</strain>
    </source>
</reference>
<name>A0A517LTB1_9BACT</name>
<feature type="chain" id="PRO_5022152411" evidence="2">
    <location>
        <begin position="24"/>
        <end position="312"/>
    </location>
</feature>
<evidence type="ECO:0000259" key="3">
    <source>
        <dbReference type="Pfam" id="PF20434"/>
    </source>
</evidence>
<keyword evidence="2" id="KW-0732">Signal</keyword>
<dbReference type="InterPro" id="IPR049492">
    <property type="entry name" value="BD-FAE-like_dom"/>
</dbReference>
<feature type="domain" description="BD-FAE-like" evidence="3">
    <location>
        <begin position="53"/>
        <end position="250"/>
    </location>
</feature>
<dbReference type="PANTHER" id="PTHR48081">
    <property type="entry name" value="AB HYDROLASE SUPERFAMILY PROTEIN C4A8.06C"/>
    <property type="match status" value="1"/>
</dbReference>
<protein>
    <submittedName>
        <fullName evidence="4">Acetylxylan esterase</fullName>
        <ecNumber evidence="4">3.1.1.72</ecNumber>
    </submittedName>
</protein>
<dbReference type="AlphaFoldDB" id="A0A517LTB1"/>
<keyword evidence="5" id="KW-1185">Reference proteome</keyword>
<dbReference type="InterPro" id="IPR050300">
    <property type="entry name" value="GDXG_lipolytic_enzyme"/>
</dbReference>
<dbReference type="Gene3D" id="3.40.50.1820">
    <property type="entry name" value="alpha/beta hydrolase"/>
    <property type="match status" value="1"/>
</dbReference>
<accession>A0A517LTB1</accession>
<sequence length="312" mass="33511" precursor="true">MMKLKTVLFAPLVCLMLSNIVVAQTPQPQKLWKDGAPGAGGGEVGDLPNLTIYQAEGEGPWPAIVVLPGGGYGGLAIDHEGHAIAKWLQDLGVTGAICQYRHRGKGNQGAGYKHPFPLMDAQRAIRTLRAQAAELNIDPNRIGILGFSAGGHLASTAATHFDDGNPDASDPIDRVSCRPDFAVLCYAVIGLNKPYTHRGSQRNLLGEDAPEELVESLSNESQVTEKTPPTFLFHTSGDTGVPPQNSVHFYLACHKHKVPVEMHIFEKGRHGLGLAAGRPGAEHWPMLCHEWMISRGILEADASQTAAESKSK</sequence>
<dbReference type="SUPFAM" id="SSF53474">
    <property type="entry name" value="alpha/beta-Hydrolases"/>
    <property type="match status" value="1"/>
</dbReference>